<dbReference type="Gene3D" id="3.40.50.1820">
    <property type="entry name" value="alpha/beta hydrolase"/>
    <property type="match status" value="1"/>
</dbReference>
<dbReference type="PANTHER" id="PTHR34853:SF1">
    <property type="entry name" value="LIPASE 5"/>
    <property type="match status" value="1"/>
</dbReference>
<evidence type="ECO:0000313" key="3">
    <source>
        <dbReference type="Proteomes" id="UP000319769"/>
    </source>
</evidence>
<evidence type="ECO:0000313" key="2">
    <source>
        <dbReference type="EMBL" id="KAA9161055.1"/>
    </source>
</evidence>
<gene>
    <name evidence="2" type="ORF">FPZ12_014920</name>
</gene>
<proteinExistence type="predicted"/>
<evidence type="ECO:0000256" key="1">
    <source>
        <dbReference type="SAM" id="SignalP"/>
    </source>
</evidence>
<dbReference type="RefSeq" id="WP_144747159.1">
    <property type="nucleotide sequence ID" value="NZ_VMNW02000018.1"/>
</dbReference>
<dbReference type="Pfam" id="PF03583">
    <property type="entry name" value="LIP"/>
    <property type="match status" value="1"/>
</dbReference>
<accession>A0A5N0V4Y8</accession>
<protein>
    <submittedName>
        <fullName evidence="2">Lipase</fullName>
    </submittedName>
</protein>
<feature type="signal peptide" evidence="1">
    <location>
        <begin position="1"/>
        <end position="26"/>
    </location>
</feature>
<dbReference type="GO" id="GO:0016042">
    <property type="term" value="P:lipid catabolic process"/>
    <property type="evidence" value="ECO:0007669"/>
    <property type="project" value="InterPro"/>
</dbReference>
<dbReference type="Proteomes" id="UP000319769">
    <property type="component" value="Unassembled WGS sequence"/>
</dbReference>
<dbReference type="Gene3D" id="1.10.260.130">
    <property type="match status" value="1"/>
</dbReference>
<organism evidence="2 3">
    <name type="scientific">Amycolatopsis acidicola</name>
    <dbReference type="NCBI Taxonomy" id="2596893"/>
    <lineage>
        <taxon>Bacteria</taxon>
        <taxon>Bacillati</taxon>
        <taxon>Actinomycetota</taxon>
        <taxon>Actinomycetes</taxon>
        <taxon>Pseudonocardiales</taxon>
        <taxon>Pseudonocardiaceae</taxon>
        <taxon>Amycolatopsis</taxon>
    </lineage>
</organism>
<reference evidence="2" key="1">
    <citation type="submission" date="2019-09" db="EMBL/GenBank/DDBJ databases">
        <authorList>
            <person name="Teo W.F.A."/>
            <person name="Duangmal K."/>
        </authorList>
    </citation>
    <scope>NUCLEOTIDE SEQUENCE [LARGE SCALE GENOMIC DNA]</scope>
    <source>
        <strain evidence="2">K81G1</strain>
    </source>
</reference>
<name>A0A5N0V4Y8_9PSEU</name>
<dbReference type="EMBL" id="VMNW02000018">
    <property type="protein sequence ID" value="KAA9161055.1"/>
    <property type="molecule type" value="Genomic_DNA"/>
</dbReference>
<dbReference type="SUPFAM" id="SSF53474">
    <property type="entry name" value="alpha/beta-Hydrolases"/>
    <property type="match status" value="1"/>
</dbReference>
<dbReference type="AlphaFoldDB" id="A0A5N0V4Y8"/>
<feature type="chain" id="PRO_5039385680" evidence="1">
    <location>
        <begin position="27"/>
        <end position="407"/>
    </location>
</feature>
<comment type="caution">
    <text evidence="2">The sequence shown here is derived from an EMBL/GenBank/DDBJ whole genome shotgun (WGS) entry which is preliminary data.</text>
</comment>
<dbReference type="OrthoDB" id="9798122at2"/>
<dbReference type="PIRSF" id="PIRSF029171">
    <property type="entry name" value="Esterase_LipA"/>
    <property type="match status" value="1"/>
</dbReference>
<sequence>MRQTHRRRLTATIISVLGLVSLTVGAVPAGAADFYDPPSPLPAGNNGDIIRHEATQFFLDPVKLIAAPANAQKIMYRSTDTHGDPVAVTGTVLTPKTAWAGPGERPIVSYAVGTQGMGDQCAPSKALMGGYEYEGPFIAGLLAHGYGVVITDYEGLGTPGVHTYVNRKAEGYAVLDAVRAAQRLPEANLPDTGPVAIAGYSQGGGASAAAAELQSSYAPELDLKGAYAGAPPADLAAVAKSLDGQYAVGFLMFAVASMNAAYPELNIPDLLNDKGKALEAKVENECTADGLINNAFTKTSDLTADGRPITDYLAEEPYASAVAEQQIGRTAPTAPVLVAHSAFDDIVPFEQGRQMARSWCSEGAAVQFDTVLAPTHVGGFVAAYPSALAWLDGRLHGDPAPDNCGAF</sequence>
<dbReference type="GO" id="GO:0004806">
    <property type="term" value="F:triacylglycerol lipase activity"/>
    <property type="evidence" value="ECO:0007669"/>
    <property type="project" value="InterPro"/>
</dbReference>
<dbReference type="InterPro" id="IPR029058">
    <property type="entry name" value="AB_hydrolase_fold"/>
</dbReference>
<dbReference type="PANTHER" id="PTHR34853">
    <property type="match status" value="1"/>
</dbReference>
<keyword evidence="1" id="KW-0732">Signal</keyword>
<keyword evidence="3" id="KW-1185">Reference proteome</keyword>
<dbReference type="InterPro" id="IPR005152">
    <property type="entry name" value="Lipase_secreted"/>
</dbReference>